<dbReference type="InterPro" id="IPR046938">
    <property type="entry name" value="DNA_clamp_sf"/>
</dbReference>
<dbReference type="Pfam" id="PF04139">
    <property type="entry name" value="Rad9"/>
    <property type="match status" value="1"/>
</dbReference>
<feature type="compositionally biased region" description="Polar residues" evidence="2">
    <location>
        <begin position="324"/>
        <end position="333"/>
    </location>
</feature>
<gene>
    <name evidence="3" type="ORF">OIU77_003857</name>
</gene>
<dbReference type="EMBL" id="JAPFFI010000015">
    <property type="protein sequence ID" value="KAJ6359733.1"/>
    <property type="molecule type" value="Genomic_DNA"/>
</dbReference>
<keyword evidence="4" id="KW-1185">Reference proteome</keyword>
<organism evidence="3 4">
    <name type="scientific">Salix suchowensis</name>
    <dbReference type="NCBI Taxonomy" id="1278906"/>
    <lineage>
        <taxon>Eukaryota</taxon>
        <taxon>Viridiplantae</taxon>
        <taxon>Streptophyta</taxon>
        <taxon>Embryophyta</taxon>
        <taxon>Tracheophyta</taxon>
        <taxon>Spermatophyta</taxon>
        <taxon>Magnoliopsida</taxon>
        <taxon>eudicotyledons</taxon>
        <taxon>Gunneridae</taxon>
        <taxon>Pentapetalae</taxon>
        <taxon>rosids</taxon>
        <taxon>fabids</taxon>
        <taxon>Malpighiales</taxon>
        <taxon>Salicaceae</taxon>
        <taxon>Saliceae</taxon>
        <taxon>Salix</taxon>
    </lineage>
</organism>
<accession>A0ABQ9ASG2</accession>
<comment type="caution">
    <text evidence="3">The sequence shown here is derived from an EMBL/GenBank/DDBJ whole genome shotgun (WGS) entry which is preliminary data.</text>
</comment>
<evidence type="ECO:0000256" key="1">
    <source>
        <dbReference type="ARBA" id="ARBA00008494"/>
    </source>
</evidence>
<feature type="region of interest" description="Disordered" evidence="2">
    <location>
        <begin position="203"/>
        <end position="276"/>
    </location>
</feature>
<proteinExistence type="inferred from homology"/>
<sequence>MELSLSGNALKTFARSVTCLSRVGNELAIQASPSQLALHTLHSSRSAYQSITFKASFFDAYTVSGTEVKFSVLLKAICSVLRTPIAGVDHLSVHLPDPDASKVQWTLECFNDNDSSLHTQLWIDPAEEFVQYTHSGDPVDVTFGVKELKAFLSFCEGCEVDIHLYFEKAGEPILMAPKFGLDDGSSSNFDATLVLATMLISQLHEGNPPEPPQTTAHDQAADGTGSQGQQERCEVNVSEHPSDHTRIWSELSGSAARSGSGAEARQDPGERDLNANEQREIQRISTMHISKDTSARETVAVNPSLGHPVEKDHAKEAPERSETNAHGFSQRHPSNWVDADEDDDDADDDDGADGNELCVQSTPPYYEEQ</sequence>
<reference evidence="3" key="2">
    <citation type="journal article" date="2023" name="Int. J. Mol. Sci.">
        <title>De Novo Assembly and Annotation of 11 Diverse Shrub Willow (Salix) Genomes Reveals Novel Gene Organization in Sex-Linked Regions.</title>
        <authorList>
            <person name="Hyden B."/>
            <person name="Feng K."/>
            <person name="Yates T.B."/>
            <person name="Jawdy S."/>
            <person name="Cereghino C."/>
            <person name="Smart L.B."/>
            <person name="Muchero W."/>
        </authorList>
    </citation>
    <scope>NUCLEOTIDE SEQUENCE</scope>
    <source>
        <tissue evidence="3">Shoot tip</tissue>
    </source>
</reference>
<evidence type="ECO:0000313" key="3">
    <source>
        <dbReference type="EMBL" id="KAJ6359733.1"/>
    </source>
</evidence>
<name>A0ABQ9ASG2_9ROSI</name>
<dbReference type="Proteomes" id="UP001141253">
    <property type="component" value="Chromosome 13"/>
</dbReference>
<evidence type="ECO:0000256" key="2">
    <source>
        <dbReference type="SAM" id="MobiDB-lite"/>
    </source>
</evidence>
<evidence type="ECO:0008006" key="5">
    <source>
        <dbReference type="Google" id="ProtNLM"/>
    </source>
</evidence>
<feature type="compositionally biased region" description="Low complexity" evidence="2">
    <location>
        <begin position="249"/>
        <end position="263"/>
    </location>
</feature>
<feature type="compositionally biased region" description="Acidic residues" evidence="2">
    <location>
        <begin position="338"/>
        <end position="353"/>
    </location>
</feature>
<feature type="compositionally biased region" description="Basic and acidic residues" evidence="2">
    <location>
        <begin position="264"/>
        <end position="276"/>
    </location>
</feature>
<evidence type="ECO:0000313" key="4">
    <source>
        <dbReference type="Proteomes" id="UP001141253"/>
    </source>
</evidence>
<dbReference type="PANTHER" id="PTHR15237:SF0">
    <property type="entry name" value="CELL CYCLE CHECKPOINT CONTROL PROTEIN"/>
    <property type="match status" value="1"/>
</dbReference>
<protein>
    <recommendedName>
        <fullName evidence="5">Cell cycle checkpoint control protein RAD9A</fullName>
    </recommendedName>
</protein>
<comment type="similarity">
    <text evidence="1">Belongs to the rad9 family.</text>
</comment>
<feature type="compositionally biased region" description="Basic and acidic residues" evidence="2">
    <location>
        <begin position="308"/>
        <end position="323"/>
    </location>
</feature>
<dbReference type="InterPro" id="IPR007268">
    <property type="entry name" value="Rad9/Ddc1"/>
</dbReference>
<dbReference type="PIRSF" id="PIRSF009303">
    <property type="entry name" value="Cell_cycle_RAD9"/>
    <property type="match status" value="1"/>
</dbReference>
<reference evidence="3" key="1">
    <citation type="submission" date="2022-10" db="EMBL/GenBank/DDBJ databases">
        <authorList>
            <person name="Hyden B.L."/>
            <person name="Feng K."/>
            <person name="Yates T."/>
            <person name="Jawdy S."/>
            <person name="Smart L.B."/>
            <person name="Muchero W."/>
        </authorList>
    </citation>
    <scope>NUCLEOTIDE SEQUENCE</scope>
    <source>
        <tissue evidence="3">Shoot tip</tissue>
    </source>
</reference>
<dbReference type="Gene3D" id="3.70.10.10">
    <property type="match status" value="2"/>
</dbReference>
<dbReference type="InterPro" id="IPR026584">
    <property type="entry name" value="Rad9"/>
</dbReference>
<dbReference type="SUPFAM" id="SSF55979">
    <property type="entry name" value="DNA clamp"/>
    <property type="match status" value="1"/>
</dbReference>
<dbReference type="PANTHER" id="PTHR15237">
    <property type="entry name" value="DNA REPAIR PROTEIN RAD9"/>
    <property type="match status" value="1"/>
</dbReference>
<feature type="region of interest" description="Disordered" evidence="2">
    <location>
        <begin position="301"/>
        <end position="369"/>
    </location>
</feature>